<accession>A0A9Q3IBQ6</accession>
<feature type="region of interest" description="Disordered" evidence="1">
    <location>
        <begin position="115"/>
        <end position="233"/>
    </location>
</feature>
<reference evidence="3" key="1">
    <citation type="submission" date="2021-03" db="EMBL/GenBank/DDBJ databases">
        <title>Draft genome sequence of rust myrtle Austropuccinia psidii MF-1, a brazilian biotype.</title>
        <authorList>
            <person name="Quecine M.C."/>
            <person name="Pachon D.M.R."/>
            <person name="Bonatelli M.L."/>
            <person name="Correr F.H."/>
            <person name="Franceschini L.M."/>
            <person name="Leite T.F."/>
            <person name="Margarido G.R.A."/>
            <person name="Almeida C.A."/>
            <person name="Ferrarezi J.A."/>
            <person name="Labate C.A."/>
        </authorList>
    </citation>
    <scope>NUCLEOTIDE SEQUENCE</scope>
    <source>
        <strain evidence="3">MF-1</strain>
    </source>
</reference>
<feature type="signal peptide" evidence="2">
    <location>
        <begin position="1"/>
        <end position="16"/>
    </location>
</feature>
<feature type="compositionally biased region" description="Polar residues" evidence="1">
    <location>
        <begin position="148"/>
        <end position="171"/>
    </location>
</feature>
<evidence type="ECO:0000313" key="4">
    <source>
        <dbReference type="Proteomes" id="UP000765509"/>
    </source>
</evidence>
<feature type="compositionally biased region" description="Basic and acidic residues" evidence="1">
    <location>
        <begin position="221"/>
        <end position="233"/>
    </location>
</feature>
<comment type="caution">
    <text evidence="3">The sequence shown here is derived from an EMBL/GenBank/DDBJ whole genome shotgun (WGS) entry which is preliminary data.</text>
</comment>
<gene>
    <name evidence="3" type="ORF">O181_075268</name>
</gene>
<keyword evidence="4" id="KW-1185">Reference proteome</keyword>
<feature type="region of interest" description="Disordered" evidence="1">
    <location>
        <begin position="40"/>
        <end position="70"/>
    </location>
</feature>
<organism evidence="3 4">
    <name type="scientific">Austropuccinia psidii MF-1</name>
    <dbReference type="NCBI Taxonomy" id="1389203"/>
    <lineage>
        <taxon>Eukaryota</taxon>
        <taxon>Fungi</taxon>
        <taxon>Dikarya</taxon>
        <taxon>Basidiomycota</taxon>
        <taxon>Pucciniomycotina</taxon>
        <taxon>Pucciniomycetes</taxon>
        <taxon>Pucciniales</taxon>
        <taxon>Sphaerophragmiaceae</taxon>
        <taxon>Austropuccinia</taxon>
    </lineage>
</organism>
<dbReference type="EMBL" id="AVOT02040347">
    <property type="protein sequence ID" value="MBW0535553.1"/>
    <property type="molecule type" value="Genomic_DNA"/>
</dbReference>
<evidence type="ECO:0000256" key="1">
    <source>
        <dbReference type="SAM" id="MobiDB-lite"/>
    </source>
</evidence>
<keyword evidence="2" id="KW-0732">Signal</keyword>
<evidence type="ECO:0000256" key="2">
    <source>
        <dbReference type="SAM" id="SignalP"/>
    </source>
</evidence>
<feature type="compositionally biased region" description="Polar residues" evidence="1">
    <location>
        <begin position="182"/>
        <end position="192"/>
    </location>
</feature>
<dbReference type="Proteomes" id="UP000765509">
    <property type="component" value="Unassembled WGS sequence"/>
</dbReference>
<name>A0A9Q3IBQ6_9BASI</name>
<feature type="chain" id="PRO_5040265248" evidence="2">
    <location>
        <begin position="17"/>
        <end position="233"/>
    </location>
</feature>
<evidence type="ECO:0000313" key="3">
    <source>
        <dbReference type="EMBL" id="MBW0535553.1"/>
    </source>
</evidence>
<protein>
    <submittedName>
        <fullName evidence="3">Uncharacterized protein</fullName>
    </submittedName>
</protein>
<proteinExistence type="predicted"/>
<sequence length="233" mass="24504">MSTLIQTLVIVGLATSAPLQIANKGARTLAARDFGGFGNSGGSDLAGDNHESGTSGRSGGKWEQGEDTGKRVGMSQAAAGFDANKNPLATKSAFSAAYLDHSFDTGSFFKEFHSGEHSDDNGASGLGNNFGLNPDPSNDGWGNGGKQYDNNGWGSGGNQQDNTNSYPQYASNDKADTKGHQNDNTYKPTGDNNRTDDSKLQAVDANGEKQDTRSQTQDTGNQKDNEDDHDPSN</sequence>
<dbReference type="AlphaFoldDB" id="A0A9Q3IBQ6"/>